<dbReference type="PANTHER" id="PTHR10098:SF108">
    <property type="entry name" value="TETRATRICOPEPTIDE REPEAT PROTEIN 28"/>
    <property type="match status" value="1"/>
</dbReference>
<dbReference type="PANTHER" id="PTHR10098">
    <property type="entry name" value="RAPSYN-RELATED"/>
    <property type="match status" value="1"/>
</dbReference>
<comment type="caution">
    <text evidence="3">The sequence shown here is derived from an EMBL/GenBank/DDBJ whole genome shotgun (WGS) entry which is preliminary data.</text>
</comment>
<dbReference type="SUPFAM" id="SSF48452">
    <property type="entry name" value="TPR-like"/>
    <property type="match status" value="1"/>
</dbReference>
<accession>A0ABT7BSS2</accession>
<gene>
    <name evidence="3" type="ORF">PMH09_03445</name>
</gene>
<keyword evidence="4" id="KW-1185">Reference proteome</keyword>
<evidence type="ECO:0000313" key="4">
    <source>
        <dbReference type="Proteomes" id="UP001232992"/>
    </source>
</evidence>
<feature type="signal peptide" evidence="1">
    <location>
        <begin position="1"/>
        <end position="26"/>
    </location>
</feature>
<dbReference type="InterPro" id="IPR011990">
    <property type="entry name" value="TPR-like_helical_dom_sf"/>
</dbReference>
<dbReference type="Pfam" id="PF12770">
    <property type="entry name" value="CHAT"/>
    <property type="match status" value="1"/>
</dbReference>
<name>A0ABT7BSS2_9CYAN</name>
<protein>
    <submittedName>
        <fullName evidence="3">CHAT domain-containing protein</fullName>
    </submittedName>
</protein>
<sequence>MKLNSPVIPALLALAIAQLLPFPAPARDRSSPIPMTQNTSIREEAIETLILQGIESRKETNYEQSIAQLEQAIELAKQAGAARSEHKARTFLALTYRAIDELPTTLKLLQENLAFVRENPAAEWNPETRQTEKQSLEDLSGVYSSLENYPKAIELLRENLAIVEQNEINLVDLSYPKVQMKLGINLFLAGELSAAEQALKTAFDLYSKAREARIKFGSPSITEYEFQVEALRWLQQVLVAQNKIEEALEWSEEARSRSLIALLGERLAAERGISLEGNSLSIQEIRQIARSQNTTLVSYTMTYEFRPEVLLRFNPQVAIQEQFHPTGTGVLIWAIKPTGEIVFEQVVTENENGDLEDLVQGVRGNLVRGRVTATKPRQFKNLYQSLIAPIRSALPSDPNALVTLLPQDALFLVPFAAIPDDRGQYLIDRHTIAIAPAIQVLPFARSQQASLDRSIRAALVVGNPKMPGSLESLPAAETEAKAIGKLLNVPPLIGAQATEPAVTGRMGQSRLIHLATHGLLDARGEGFLGSLAFTPSNTSNGYLESREIISLKLNAELVILSACDTGRGEITGDGVVGLSRSFIAAGASSIIVSLWQVPDAPTGLLMQKFYQNLHNGLDKAQALRQAMLQTRQEFPNLVNWGAFIFMGETMVSPTLQAMVAGEGEVAMITPPSENSAEQPSRYQVFPLPEPIELYREFPSARIPGEKDAFFSTSLTAAEILEFYRNTFTREGWQENLTLKGAEQAVFEGRSQPHRIVIQVSSTQEERRTVVIRLEPK</sequence>
<organism evidence="3 4">
    <name type="scientific">Roseofilum casamattae BLCC-M143</name>
    <dbReference type="NCBI Taxonomy" id="3022442"/>
    <lineage>
        <taxon>Bacteria</taxon>
        <taxon>Bacillati</taxon>
        <taxon>Cyanobacteriota</taxon>
        <taxon>Cyanophyceae</taxon>
        <taxon>Desertifilales</taxon>
        <taxon>Desertifilaceae</taxon>
        <taxon>Roseofilum</taxon>
        <taxon>Roseofilum casamattae</taxon>
    </lineage>
</organism>
<dbReference type="Gene3D" id="1.25.40.10">
    <property type="entry name" value="Tetratricopeptide repeat domain"/>
    <property type="match status" value="1"/>
</dbReference>
<keyword evidence="1" id="KW-0732">Signal</keyword>
<feature type="domain" description="CHAT" evidence="2">
    <location>
        <begin position="380"/>
        <end position="648"/>
    </location>
</feature>
<dbReference type="EMBL" id="JAQOSQ010000002">
    <property type="protein sequence ID" value="MDJ1182238.1"/>
    <property type="molecule type" value="Genomic_DNA"/>
</dbReference>
<evidence type="ECO:0000259" key="2">
    <source>
        <dbReference type="Pfam" id="PF12770"/>
    </source>
</evidence>
<evidence type="ECO:0000256" key="1">
    <source>
        <dbReference type="SAM" id="SignalP"/>
    </source>
</evidence>
<reference evidence="3 4" key="1">
    <citation type="submission" date="2023-01" db="EMBL/GenBank/DDBJ databases">
        <title>Novel diversity within Roseofilum (Cyanobacteria; Desertifilaceae) from marine benthic mats with descriptions of four novel species.</title>
        <authorList>
            <person name="Wang Y."/>
            <person name="Berthold D.E."/>
            <person name="Hu J."/>
            <person name="Lefler F.W."/>
            <person name="Laughinghouse H.D. IV."/>
        </authorList>
    </citation>
    <scope>NUCLEOTIDE SEQUENCE [LARGE SCALE GENOMIC DNA]</scope>
    <source>
        <strain evidence="3 4">BLCC-M143</strain>
    </source>
</reference>
<dbReference type="InterPro" id="IPR024983">
    <property type="entry name" value="CHAT_dom"/>
</dbReference>
<evidence type="ECO:0000313" key="3">
    <source>
        <dbReference type="EMBL" id="MDJ1182238.1"/>
    </source>
</evidence>
<proteinExistence type="predicted"/>
<feature type="chain" id="PRO_5045604901" evidence="1">
    <location>
        <begin position="27"/>
        <end position="776"/>
    </location>
</feature>
<dbReference type="RefSeq" id="WP_283756890.1">
    <property type="nucleotide sequence ID" value="NZ_JAQOSQ010000002.1"/>
</dbReference>
<dbReference type="Proteomes" id="UP001232992">
    <property type="component" value="Unassembled WGS sequence"/>
</dbReference>